<dbReference type="CDD" id="cd17574">
    <property type="entry name" value="REC_OmpR"/>
    <property type="match status" value="1"/>
</dbReference>
<feature type="DNA-binding region" description="OmpR/PhoB-type" evidence="8">
    <location>
        <begin position="127"/>
        <end position="226"/>
    </location>
</feature>
<evidence type="ECO:0000313" key="11">
    <source>
        <dbReference type="EMBL" id="QDH20963.1"/>
    </source>
</evidence>
<gene>
    <name evidence="11" type="ORF">FFV09_08935</name>
</gene>
<evidence type="ECO:0000256" key="8">
    <source>
        <dbReference type="PROSITE-ProRule" id="PRU01091"/>
    </source>
</evidence>
<dbReference type="InterPro" id="IPR001867">
    <property type="entry name" value="OmpR/PhoB-type_DNA-bd"/>
</dbReference>
<dbReference type="InterPro" id="IPR036388">
    <property type="entry name" value="WH-like_DNA-bd_sf"/>
</dbReference>
<protein>
    <submittedName>
        <fullName evidence="11">Response regulator transcription factor</fullName>
    </submittedName>
</protein>
<dbReference type="AlphaFoldDB" id="A0A4Y6UTC5"/>
<evidence type="ECO:0000256" key="3">
    <source>
        <dbReference type="ARBA" id="ARBA00023012"/>
    </source>
</evidence>
<dbReference type="GO" id="GO:0000156">
    <property type="term" value="F:phosphorelay response regulator activity"/>
    <property type="evidence" value="ECO:0007669"/>
    <property type="project" value="TreeGrafter"/>
</dbReference>
<dbReference type="PANTHER" id="PTHR48111:SF2">
    <property type="entry name" value="RESPONSE REGULATOR SAER"/>
    <property type="match status" value="1"/>
</dbReference>
<dbReference type="KEGG" id="saca:FFV09_08935"/>
<evidence type="ECO:0000259" key="9">
    <source>
        <dbReference type="PROSITE" id="PS50110"/>
    </source>
</evidence>
<accession>A0A4Y6UTC5</accession>
<evidence type="ECO:0000313" key="12">
    <source>
        <dbReference type="Proteomes" id="UP000316968"/>
    </source>
</evidence>
<dbReference type="InterPro" id="IPR011006">
    <property type="entry name" value="CheY-like_superfamily"/>
</dbReference>
<feature type="modified residue" description="4-aspartylphosphate" evidence="7">
    <location>
        <position position="52"/>
    </location>
</feature>
<dbReference type="FunFam" id="1.10.10.10:FF:000018">
    <property type="entry name" value="DNA-binding response regulator ResD"/>
    <property type="match status" value="1"/>
</dbReference>
<dbReference type="SMART" id="SM00862">
    <property type="entry name" value="Trans_reg_C"/>
    <property type="match status" value="1"/>
</dbReference>
<dbReference type="CDD" id="cd00383">
    <property type="entry name" value="trans_reg_C"/>
    <property type="match status" value="1"/>
</dbReference>
<dbReference type="GO" id="GO:0000976">
    <property type="term" value="F:transcription cis-regulatory region binding"/>
    <property type="evidence" value="ECO:0007669"/>
    <property type="project" value="TreeGrafter"/>
</dbReference>
<evidence type="ECO:0000256" key="2">
    <source>
        <dbReference type="ARBA" id="ARBA00022553"/>
    </source>
</evidence>
<dbReference type="PROSITE" id="PS51755">
    <property type="entry name" value="OMPR_PHOB"/>
    <property type="match status" value="1"/>
</dbReference>
<evidence type="ECO:0000256" key="6">
    <source>
        <dbReference type="ARBA" id="ARBA00023163"/>
    </source>
</evidence>
<dbReference type="Proteomes" id="UP000316968">
    <property type="component" value="Chromosome"/>
</dbReference>
<dbReference type="Gene3D" id="1.10.10.10">
    <property type="entry name" value="Winged helix-like DNA-binding domain superfamily/Winged helix DNA-binding domain"/>
    <property type="match status" value="1"/>
</dbReference>
<keyword evidence="12" id="KW-1185">Reference proteome</keyword>
<dbReference type="EMBL" id="CP041217">
    <property type="protein sequence ID" value="QDH20963.1"/>
    <property type="molecule type" value="Genomic_DNA"/>
</dbReference>
<dbReference type="OrthoDB" id="9790442at2"/>
<dbReference type="SUPFAM" id="SSF52172">
    <property type="entry name" value="CheY-like"/>
    <property type="match status" value="1"/>
</dbReference>
<dbReference type="InterPro" id="IPR001789">
    <property type="entry name" value="Sig_transdc_resp-reg_receiver"/>
</dbReference>
<feature type="domain" description="OmpR/PhoB-type" evidence="10">
    <location>
        <begin position="127"/>
        <end position="226"/>
    </location>
</feature>
<evidence type="ECO:0000259" key="10">
    <source>
        <dbReference type="PROSITE" id="PS51755"/>
    </source>
</evidence>
<sequence length="226" mass="25519">MADTVLLVDDEREIVAFMRDALEDEGYEVLCAYGGQETLALLPRRPDLVVLDVMMPGMDGYELCAAIRESASCPILFVSARRSEEDRVRGLMAGGDDYLVKPFGLREFKTRIYAHLRREKRDRGAAERYLRFGALAIDAQAREVRLGETALAFTGREFDIVLLLALHPSQVFAREDIYERIWGLEADGDSSTVTEHVKKVRAKLHAADPELNPISTVWGVGYKWRI</sequence>
<comment type="subcellular location">
    <subcellularLocation>
        <location evidence="1">Cytoplasm</location>
    </subcellularLocation>
</comment>
<name>A0A4Y6UTC5_SACBS</name>
<organism evidence="11 12">
    <name type="scientific">Saccharibacillus brassicae</name>
    <dbReference type="NCBI Taxonomy" id="2583377"/>
    <lineage>
        <taxon>Bacteria</taxon>
        <taxon>Bacillati</taxon>
        <taxon>Bacillota</taxon>
        <taxon>Bacilli</taxon>
        <taxon>Bacillales</taxon>
        <taxon>Paenibacillaceae</taxon>
        <taxon>Saccharibacillus</taxon>
    </lineage>
</organism>
<keyword evidence="5 8" id="KW-0238">DNA-binding</keyword>
<dbReference type="RefSeq" id="WP_141447511.1">
    <property type="nucleotide sequence ID" value="NZ_CP041217.1"/>
</dbReference>
<dbReference type="GO" id="GO:0032993">
    <property type="term" value="C:protein-DNA complex"/>
    <property type="evidence" value="ECO:0007669"/>
    <property type="project" value="TreeGrafter"/>
</dbReference>
<reference evidence="11 12" key="1">
    <citation type="submission" date="2019-06" db="EMBL/GenBank/DDBJ databases">
        <title>Saccharibacillus brassicae sp. nov., an endophytic bacterium isolated from Chinese cabbage seeds (Brassica pekinensis).</title>
        <authorList>
            <person name="Jiang L."/>
            <person name="Lee J."/>
            <person name="Kim S.W."/>
        </authorList>
    </citation>
    <scope>NUCLEOTIDE SEQUENCE [LARGE SCALE GENOMIC DNA]</scope>
    <source>
        <strain evidence="12">KCTC 43072 / ATSA2</strain>
    </source>
</reference>
<dbReference type="SMART" id="SM00448">
    <property type="entry name" value="REC"/>
    <property type="match status" value="1"/>
</dbReference>
<dbReference type="Gene3D" id="3.40.50.2300">
    <property type="match status" value="1"/>
</dbReference>
<dbReference type="GO" id="GO:0006355">
    <property type="term" value="P:regulation of DNA-templated transcription"/>
    <property type="evidence" value="ECO:0007669"/>
    <property type="project" value="InterPro"/>
</dbReference>
<proteinExistence type="predicted"/>
<evidence type="ECO:0000256" key="7">
    <source>
        <dbReference type="PROSITE-ProRule" id="PRU00169"/>
    </source>
</evidence>
<evidence type="ECO:0000256" key="4">
    <source>
        <dbReference type="ARBA" id="ARBA00023015"/>
    </source>
</evidence>
<keyword evidence="4" id="KW-0805">Transcription regulation</keyword>
<dbReference type="PANTHER" id="PTHR48111">
    <property type="entry name" value="REGULATOR OF RPOS"/>
    <property type="match status" value="1"/>
</dbReference>
<evidence type="ECO:0000256" key="5">
    <source>
        <dbReference type="ARBA" id="ARBA00023125"/>
    </source>
</evidence>
<evidence type="ECO:0000256" key="1">
    <source>
        <dbReference type="ARBA" id="ARBA00004496"/>
    </source>
</evidence>
<dbReference type="PROSITE" id="PS50110">
    <property type="entry name" value="RESPONSE_REGULATORY"/>
    <property type="match status" value="1"/>
</dbReference>
<dbReference type="GO" id="GO:0005829">
    <property type="term" value="C:cytosol"/>
    <property type="evidence" value="ECO:0007669"/>
    <property type="project" value="TreeGrafter"/>
</dbReference>
<dbReference type="InterPro" id="IPR039420">
    <property type="entry name" value="WalR-like"/>
</dbReference>
<dbReference type="Pfam" id="PF00072">
    <property type="entry name" value="Response_reg"/>
    <property type="match status" value="1"/>
</dbReference>
<dbReference type="Pfam" id="PF00486">
    <property type="entry name" value="Trans_reg_C"/>
    <property type="match status" value="1"/>
</dbReference>
<feature type="domain" description="Response regulatory" evidence="9">
    <location>
        <begin position="4"/>
        <end position="116"/>
    </location>
</feature>
<keyword evidence="3" id="KW-0902">Two-component regulatory system</keyword>
<dbReference type="Gene3D" id="6.10.250.690">
    <property type="match status" value="1"/>
</dbReference>
<keyword evidence="2 7" id="KW-0597">Phosphoprotein</keyword>
<keyword evidence="6" id="KW-0804">Transcription</keyword>